<gene>
    <name evidence="3" type="ORF">LG651_07110</name>
</gene>
<accession>A0A9X1I650</accession>
<proteinExistence type="predicted"/>
<dbReference type="EMBL" id="JAJAPX010000002">
    <property type="protein sequence ID" value="MCB4808018.1"/>
    <property type="molecule type" value="Genomic_DNA"/>
</dbReference>
<dbReference type="Pfam" id="PF18962">
    <property type="entry name" value="Por_Secre_tail"/>
    <property type="match status" value="1"/>
</dbReference>
<sequence>MKKTLLFAFLTTTFLGFSQVQPTVHNATFDNLPKSSGTDCACSGWINKDIADQGESSTLSGNDVVKLDDFESDGIYQEVEVVANSNYTLDLDYTYKIASTTTNYIEVVILKGSGYVSGYTPAYEPPATAAQQDFGYETVASVELAANQLAYAQIAPPGNTDTNAMSQMVFNTGSETSIAIFVRAIGPYDAASHGDSSKDKGWMNGDSEIRLDNLVLVNTTVLSAQEIAESSFKVYPNPAKDVINISALNSVNVESVKLYNVIGKQVYAGDVLTEKIDISNLNKGLYLLKIQAESGSINKKIIIE</sequence>
<dbReference type="RefSeq" id="WP_226695440.1">
    <property type="nucleotide sequence ID" value="NZ_JAJAPX010000002.1"/>
</dbReference>
<evidence type="ECO:0000313" key="3">
    <source>
        <dbReference type="EMBL" id="MCB4808018.1"/>
    </source>
</evidence>
<keyword evidence="1" id="KW-0732">Signal</keyword>
<dbReference type="NCBIfam" id="TIGR04183">
    <property type="entry name" value="Por_Secre_tail"/>
    <property type="match status" value="1"/>
</dbReference>
<protein>
    <submittedName>
        <fullName evidence="3">T9SS type A sorting domain-containing protein</fullName>
    </submittedName>
</protein>
<dbReference type="AlphaFoldDB" id="A0A9X1I650"/>
<organism evidence="3 4">
    <name type="scientific">Neotamlana sargassicola</name>
    <dbReference type="NCBI Taxonomy" id="2883125"/>
    <lineage>
        <taxon>Bacteria</taxon>
        <taxon>Pseudomonadati</taxon>
        <taxon>Bacteroidota</taxon>
        <taxon>Flavobacteriia</taxon>
        <taxon>Flavobacteriales</taxon>
        <taxon>Flavobacteriaceae</taxon>
        <taxon>Neotamlana</taxon>
    </lineage>
</organism>
<dbReference type="Proteomes" id="UP001139286">
    <property type="component" value="Unassembled WGS sequence"/>
</dbReference>
<evidence type="ECO:0000259" key="2">
    <source>
        <dbReference type="Pfam" id="PF18962"/>
    </source>
</evidence>
<keyword evidence="4" id="KW-1185">Reference proteome</keyword>
<comment type="caution">
    <text evidence="3">The sequence shown here is derived from an EMBL/GenBank/DDBJ whole genome shotgun (WGS) entry which is preliminary data.</text>
</comment>
<evidence type="ECO:0000256" key="1">
    <source>
        <dbReference type="ARBA" id="ARBA00022729"/>
    </source>
</evidence>
<name>A0A9X1I650_9FLAO</name>
<dbReference type="InterPro" id="IPR026444">
    <property type="entry name" value="Secre_tail"/>
</dbReference>
<feature type="domain" description="Secretion system C-terminal sorting" evidence="2">
    <location>
        <begin position="234"/>
        <end position="303"/>
    </location>
</feature>
<reference evidence="3" key="1">
    <citation type="submission" date="2021-10" db="EMBL/GenBank/DDBJ databases">
        <title>Tamlana sargassums sp. nov., and Tamlana laminarinivorans sp. nov., two new bacteria isolated from the brown alga.</title>
        <authorList>
            <person name="Li J."/>
        </authorList>
    </citation>
    <scope>NUCLEOTIDE SEQUENCE</scope>
    <source>
        <strain evidence="3">62-3</strain>
    </source>
</reference>
<evidence type="ECO:0000313" key="4">
    <source>
        <dbReference type="Proteomes" id="UP001139286"/>
    </source>
</evidence>